<dbReference type="Gene3D" id="1.20.5.2950">
    <property type="match status" value="1"/>
</dbReference>
<dbReference type="EMBL" id="CP002631">
    <property type="protein sequence ID" value="AEB14341.1"/>
    <property type="molecule type" value="Genomic_DNA"/>
</dbReference>
<dbReference type="GeneID" id="302998598"/>
<protein>
    <submittedName>
        <fullName evidence="2">V-type ATP synthase subunit E</fullName>
    </submittedName>
</protein>
<dbReference type="AlphaFoldDB" id="F2NS40"/>
<gene>
    <name evidence="2" type="ordered locus">Tresu_1438</name>
</gene>
<reference evidence="3" key="2">
    <citation type="submission" date="2011-04" db="EMBL/GenBank/DDBJ databases">
        <title>The complete genome of chromosome of Treponema succinifaciens DSM 2489.</title>
        <authorList>
            <person name="Lucas S."/>
            <person name="Copeland A."/>
            <person name="Lapidus A."/>
            <person name="Bruce D."/>
            <person name="Goodwin L."/>
            <person name="Pitluck S."/>
            <person name="Peters L."/>
            <person name="Kyrpides N."/>
            <person name="Mavromatis K."/>
            <person name="Ivanova N."/>
            <person name="Ovchinnikova G."/>
            <person name="Teshima H."/>
            <person name="Detter J.C."/>
            <person name="Tapia R."/>
            <person name="Han C."/>
            <person name="Land M."/>
            <person name="Hauser L."/>
            <person name="Markowitz V."/>
            <person name="Cheng J.-F."/>
            <person name="Hugenholtz P."/>
            <person name="Woyke T."/>
            <person name="Wu D."/>
            <person name="Gronow S."/>
            <person name="Wellnitz S."/>
            <person name="Brambilla E."/>
            <person name="Klenk H.-P."/>
            <person name="Eisen J.A."/>
        </authorList>
    </citation>
    <scope>NUCLEOTIDE SEQUENCE [LARGE SCALE GENOMIC DNA]</scope>
    <source>
        <strain evidence="3">ATCC 33096 / DSM 2489 / 6091</strain>
    </source>
</reference>
<dbReference type="STRING" id="869209.Tresu_1438"/>
<evidence type="ECO:0000313" key="2">
    <source>
        <dbReference type="EMBL" id="AEB14341.1"/>
    </source>
</evidence>
<evidence type="ECO:0000256" key="1">
    <source>
        <dbReference type="SAM" id="MobiDB-lite"/>
    </source>
</evidence>
<dbReference type="eggNOG" id="COG1390">
    <property type="taxonomic scope" value="Bacteria"/>
</dbReference>
<organism evidence="2 3">
    <name type="scientific">Treponema succinifaciens (strain ATCC 33096 / DSM 2489 / 6091)</name>
    <dbReference type="NCBI Taxonomy" id="869209"/>
    <lineage>
        <taxon>Bacteria</taxon>
        <taxon>Pseudomonadati</taxon>
        <taxon>Spirochaetota</taxon>
        <taxon>Spirochaetia</taxon>
        <taxon>Spirochaetales</taxon>
        <taxon>Treponemataceae</taxon>
        <taxon>Treponema</taxon>
    </lineage>
</organism>
<dbReference type="HOGENOM" id="CLU_105793_0_1_12"/>
<feature type="compositionally biased region" description="Basic residues" evidence="1">
    <location>
        <begin position="224"/>
        <end position="239"/>
    </location>
</feature>
<keyword evidence="3" id="KW-1185">Reference proteome</keyword>
<dbReference type="SUPFAM" id="SSF160527">
    <property type="entry name" value="V-type ATPase subunit E-like"/>
    <property type="match status" value="1"/>
</dbReference>
<name>F2NS40_TRES6</name>
<sequence length="245" mass="26225">MDIQLQELIEKIKKDGVSSAESAARKIIADAEKKAASIVSDAEVKADSIIKTAKAETDRMEKASEDAIAQAGRNLIISFRDGINKELSSIVNSETEKAMDKDLLKKLIPETVKAWSANLDVDDVSLLLPAKDLKALETSLKTALKAKIAKGLVIKSDASLSAGFRIGSKNGSAFYDFSAEEVAALFSAYLNPKTTEIMKKAAAGISEEEPKPAVEEEKKPAASKAKKTTAKPAAKSRAKTTKETK</sequence>
<proteinExistence type="predicted"/>
<dbReference type="RefSeq" id="WP_013701623.1">
    <property type="nucleotide sequence ID" value="NC_015385.1"/>
</dbReference>
<dbReference type="KEGG" id="tsu:Tresu_1438"/>
<feature type="region of interest" description="Disordered" evidence="1">
    <location>
        <begin position="203"/>
        <end position="245"/>
    </location>
</feature>
<dbReference type="Proteomes" id="UP000006852">
    <property type="component" value="Chromosome"/>
</dbReference>
<evidence type="ECO:0000313" key="3">
    <source>
        <dbReference type="Proteomes" id="UP000006852"/>
    </source>
</evidence>
<reference evidence="2 3" key="1">
    <citation type="journal article" date="2011" name="Stand. Genomic Sci.">
        <title>Complete genome sequence of Treponema succinifaciens type strain (6091).</title>
        <authorList>
            <person name="Han C."/>
            <person name="Gronow S."/>
            <person name="Teshima H."/>
            <person name="Lapidus A."/>
            <person name="Nolan M."/>
            <person name="Lucas S."/>
            <person name="Hammon N."/>
            <person name="Deshpande S."/>
            <person name="Cheng J.F."/>
            <person name="Zeytun A."/>
            <person name="Tapia R."/>
            <person name="Goodwin L."/>
            <person name="Pitluck S."/>
            <person name="Liolios K."/>
            <person name="Pagani I."/>
            <person name="Ivanova N."/>
            <person name="Mavromatis K."/>
            <person name="Mikhailova N."/>
            <person name="Huntemann M."/>
            <person name="Pati A."/>
            <person name="Chen A."/>
            <person name="Palaniappan K."/>
            <person name="Land M."/>
            <person name="Hauser L."/>
            <person name="Brambilla E.M."/>
            <person name="Rohde M."/>
            <person name="Goker M."/>
            <person name="Woyke T."/>
            <person name="Bristow J."/>
            <person name="Eisen J.A."/>
            <person name="Markowitz V."/>
            <person name="Hugenholtz P."/>
            <person name="Kyrpides N.C."/>
            <person name="Klenk H.P."/>
            <person name="Detter J.C."/>
        </authorList>
    </citation>
    <scope>NUCLEOTIDE SEQUENCE [LARGE SCALE GENOMIC DNA]</scope>
    <source>
        <strain evidence="3">ATCC 33096 / DSM 2489 / 6091</strain>
    </source>
</reference>
<accession>F2NS40</accession>
<feature type="compositionally biased region" description="Basic and acidic residues" evidence="1">
    <location>
        <begin position="208"/>
        <end position="220"/>
    </location>
</feature>